<keyword evidence="5" id="KW-1185">Reference proteome</keyword>
<dbReference type="CDD" id="cd06257">
    <property type="entry name" value="DnaJ"/>
    <property type="match status" value="1"/>
</dbReference>
<sequence length="438" mass="48346">MRVLLVIVQYEQSLVVDVPVLGQNKIAPRGVPARSPGFYDDTALRCARAAGSSDILLAALRTGPPRRAESGGGPLGARAAFPFNPETSDCGKGDRRAATMTLGLDSPYLSLLLWAFVPRLVTDRLRSLYYALRYARGPDRRPAPGTARFVRDTGRIYTLVVLSYLAYSLAALVAAMPPSHYAVLGLSPAAGGLTDRQLRASFRKLSVQHHPDKAGGDPLAAEKFMRARAAYEVLQDPVRRFAYDRFGNDVALCKHCRTKSDFFGVAFESYKWFYAGTTAVLIVIGGQFGKYWRFVATLFLAGLELAMMTRPRNPIPLASVLLSPYLTTHEQIDLLHNVTITFFIALSQVGPVLFPQHDNDDDPPLRSLLERLEKVQHAVNVQSVQSFAALFAPFCDDPESVALLRREMTRIAIDAKLGEDPELAAAKQRVRKRLSKDK</sequence>
<dbReference type="Gene3D" id="1.10.287.110">
    <property type="entry name" value="DnaJ domain"/>
    <property type="match status" value="1"/>
</dbReference>
<accession>A0A8H7ZNW5</accession>
<proteinExistence type="predicted"/>
<keyword evidence="2" id="KW-0812">Transmembrane</keyword>
<name>A0A8H7ZNW5_9FUNG</name>
<evidence type="ECO:0000259" key="3">
    <source>
        <dbReference type="PROSITE" id="PS50076"/>
    </source>
</evidence>
<dbReference type="AlphaFoldDB" id="A0A8H7ZNW5"/>
<dbReference type="GO" id="GO:0005783">
    <property type="term" value="C:endoplasmic reticulum"/>
    <property type="evidence" value="ECO:0007669"/>
    <property type="project" value="TreeGrafter"/>
</dbReference>
<keyword evidence="2" id="KW-1133">Transmembrane helix</keyword>
<dbReference type="InterPro" id="IPR001623">
    <property type="entry name" value="DnaJ_domain"/>
</dbReference>
<dbReference type="PRINTS" id="PR00625">
    <property type="entry name" value="JDOMAIN"/>
</dbReference>
<protein>
    <recommendedName>
        <fullName evidence="3">J domain-containing protein</fullName>
    </recommendedName>
</protein>
<dbReference type="EMBL" id="JAEFCI010011120">
    <property type="protein sequence ID" value="KAG5456806.1"/>
    <property type="molecule type" value="Genomic_DNA"/>
</dbReference>
<evidence type="ECO:0000256" key="2">
    <source>
        <dbReference type="SAM" id="Phobius"/>
    </source>
</evidence>
<keyword evidence="2" id="KW-0472">Membrane</keyword>
<dbReference type="SUPFAM" id="SSF46565">
    <property type="entry name" value="Chaperone J-domain"/>
    <property type="match status" value="1"/>
</dbReference>
<dbReference type="PROSITE" id="PS50076">
    <property type="entry name" value="DNAJ_2"/>
    <property type="match status" value="1"/>
</dbReference>
<dbReference type="PANTHER" id="PTHR44360">
    <property type="entry name" value="DNAJ HOMOLOG SUBFAMILY B MEMBER 9"/>
    <property type="match status" value="1"/>
</dbReference>
<evidence type="ECO:0000256" key="1">
    <source>
        <dbReference type="ARBA" id="ARBA00023186"/>
    </source>
</evidence>
<dbReference type="InterPro" id="IPR036869">
    <property type="entry name" value="J_dom_sf"/>
</dbReference>
<dbReference type="Proteomes" id="UP000673691">
    <property type="component" value="Unassembled WGS sequence"/>
</dbReference>
<dbReference type="Pfam" id="PF00226">
    <property type="entry name" value="DnaJ"/>
    <property type="match status" value="1"/>
</dbReference>
<evidence type="ECO:0000313" key="4">
    <source>
        <dbReference type="EMBL" id="KAG5456806.1"/>
    </source>
</evidence>
<dbReference type="GO" id="GO:0036503">
    <property type="term" value="P:ERAD pathway"/>
    <property type="evidence" value="ECO:0007669"/>
    <property type="project" value="TreeGrafter"/>
</dbReference>
<dbReference type="PANTHER" id="PTHR44360:SF1">
    <property type="entry name" value="DNAJ HOMOLOG SUBFAMILY B MEMBER 9"/>
    <property type="match status" value="1"/>
</dbReference>
<feature type="domain" description="J" evidence="3">
    <location>
        <begin position="179"/>
        <end position="247"/>
    </location>
</feature>
<dbReference type="OrthoDB" id="436519at2759"/>
<dbReference type="GO" id="GO:0051087">
    <property type="term" value="F:protein-folding chaperone binding"/>
    <property type="evidence" value="ECO:0007669"/>
    <property type="project" value="TreeGrafter"/>
</dbReference>
<feature type="transmembrane region" description="Helical" evidence="2">
    <location>
        <begin position="156"/>
        <end position="176"/>
    </location>
</feature>
<comment type="caution">
    <text evidence="4">The sequence shown here is derived from an EMBL/GenBank/DDBJ whole genome shotgun (WGS) entry which is preliminary data.</text>
</comment>
<dbReference type="SMART" id="SM00271">
    <property type="entry name" value="DnaJ"/>
    <property type="match status" value="1"/>
</dbReference>
<dbReference type="InterPro" id="IPR051948">
    <property type="entry name" value="Hsp70_co-chaperone_J-domain"/>
</dbReference>
<reference evidence="4 5" key="1">
    <citation type="journal article" name="Sci. Rep.">
        <title>Genome-scale phylogenetic analyses confirm Olpidium as the closest living zoosporic fungus to the non-flagellated, terrestrial fungi.</title>
        <authorList>
            <person name="Chang Y."/>
            <person name="Rochon D."/>
            <person name="Sekimoto S."/>
            <person name="Wang Y."/>
            <person name="Chovatia M."/>
            <person name="Sandor L."/>
            <person name="Salamov A."/>
            <person name="Grigoriev I.V."/>
            <person name="Stajich J.E."/>
            <person name="Spatafora J.W."/>
        </authorList>
    </citation>
    <scope>NUCLEOTIDE SEQUENCE [LARGE SCALE GENOMIC DNA]</scope>
    <source>
        <strain evidence="4">S191</strain>
    </source>
</reference>
<organism evidence="4 5">
    <name type="scientific">Olpidium bornovanus</name>
    <dbReference type="NCBI Taxonomy" id="278681"/>
    <lineage>
        <taxon>Eukaryota</taxon>
        <taxon>Fungi</taxon>
        <taxon>Fungi incertae sedis</taxon>
        <taxon>Olpidiomycota</taxon>
        <taxon>Olpidiomycotina</taxon>
        <taxon>Olpidiomycetes</taxon>
        <taxon>Olpidiales</taxon>
        <taxon>Olpidiaceae</taxon>
        <taxon>Olpidium</taxon>
    </lineage>
</organism>
<gene>
    <name evidence="4" type="ORF">BJ554DRAFT_3343</name>
</gene>
<evidence type="ECO:0000313" key="5">
    <source>
        <dbReference type="Proteomes" id="UP000673691"/>
    </source>
</evidence>
<dbReference type="GO" id="GO:0051787">
    <property type="term" value="F:misfolded protein binding"/>
    <property type="evidence" value="ECO:0007669"/>
    <property type="project" value="TreeGrafter"/>
</dbReference>
<keyword evidence="1" id="KW-0143">Chaperone</keyword>